<dbReference type="Proteomes" id="UP000322234">
    <property type="component" value="Unassembled WGS sequence"/>
</dbReference>
<sequence>MGCQAGHSEPQSSAAPSPVSALEEPGPAAWGPRGCEGGSGGPSSDCSVPLPWHWLCQAFTLGGSLALTLASTSDTAPPSPIPAKLVPKLPGHGHHEGCGPPVPGVHPSGLRPGVESAFALQPHRLMGTVTVVRGDECSACKRV</sequence>
<comment type="caution">
    <text evidence="2">The sequence shown here is derived from an EMBL/GenBank/DDBJ whole genome shotgun (WGS) entry which is preliminary data.</text>
</comment>
<evidence type="ECO:0000313" key="2">
    <source>
        <dbReference type="EMBL" id="MXQ99138.1"/>
    </source>
</evidence>
<feature type="region of interest" description="Disordered" evidence="1">
    <location>
        <begin position="1"/>
        <end position="45"/>
    </location>
</feature>
<organism evidence="2 3">
    <name type="scientific">Bos mutus</name>
    <name type="common">wild yak</name>
    <dbReference type="NCBI Taxonomy" id="72004"/>
    <lineage>
        <taxon>Eukaryota</taxon>
        <taxon>Metazoa</taxon>
        <taxon>Chordata</taxon>
        <taxon>Craniata</taxon>
        <taxon>Vertebrata</taxon>
        <taxon>Euteleostomi</taxon>
        <taxon>Mammalia</taxon>
        <taxon>Eutheria</taxon>
        <taxon>Laurasiatheria</taxon>
        <taxon>Artiodactyla</taxon>
        <taxon>Ruminantia</taxon>
        <taxon>Pecora</taxon>
        <taxon>Bovidae</taxon>
        <taxon>Bovinae</taxon>
        <taxon>Bos</taxon>
    </lineage>
</organism>
<dbReference type="EMBL" id="VBQZ03000354">
    <property type="protein sequence ID" value="MXQ99138.1"/>
    <property type="molecule type" value="Genomic_DNA"/>
</dbReference>
<proteinExistence type="predicted"/>
<feature type="compositionally biased region" description="Low complexity" evidence="1">
    <location>
        <begin position="8"/>
        <end position="25"/>
    </location>
</feature>
<evidence type="ECO:0000256" key="1">
    <source>
        <dbReference type="SAM" id="MobiDB-lite"/>
    </source>
</evidence>
<feature type="region of interest" description="Disordered" evidence="1">
    <location>
        <begin position="72"/>
        <end position="100"/>
    </location>
</feature>
<dbReference type="AlphaFoldDB" id="A0A6B0S8T6"/>
<evidence type="ECO:0000313" key="3">
    <source>
        <dbReference type="Proteomes" id="UP000322234"/>
    </source>
</evidence>
<protein>
    <submittedName>
        <fullName evidence="2">Uncharacterized protein</fullName>
    </submittedName>
</protein>
<keyword evidence="3" id="KW-1185">Reference proteome</keyword>
<accession>A0A6B0S8T6</accession>
<name>A0A6B0S8T6_9CETA</name>
<gene>
    <name evidence="2" type="ORF">E5288_WYG020049</name>
</gene>
<reference evidence="2" key="1">
    <citation type="submission" date="2019-10" db="EMBL/GenBank/DDBJ databases">
        <title>The sequence and de novo assembly of the wild yak genome.</title>
        <authorList>
            <person name="Liu Y."/>
        </authorList>
    </citation>
    <scope>NUCLEOTIDE SEQUENCE [LARGE SCALE GENOMIC DNA]</scope>
    <source>
        <strain evidence="2">WY2019</strain>
    </source>
</reference>